<gene>
    <name evidence="4" type="ORF">CCAM_LOCUS28720</name>
</gene>
<keyword evidence="5" id="KW-1185">Reference proteome</keyword>
<dbReference type="GO" id="GO:0003824">
    <property type="term" value="F:catalytic activity"/>
    <property type="evidence" value="ECO:0007669"/>
    <property type="project" value="InterPro"/>
</dbReference>
<dbReference type="EMBL" id="OOIL02003269">
    <property type="protein sequence ID" value="VFQ86944.1"/>
    <property type="molecule type" value="Genomic_DNA"/>
</dbReference>
<reference evidence="4 5" key="1">
    <citation type="submission" date="2018-04" db="EMBL/GenBank/DDBJ databases">
        <authorList>
            <person name="Vogel A."/>
        </authorList>
    </citation>
    <scope>NUCLEOTIDE SEQUENCE [LARGE SCALE GENOMIC DNA]</scope>
</reference>
<dbReference type="PANTHER" id="PTHR31286:SF180">
    <property type="entry name" value="OS10G0362600 PROTEIN"/>
    <property type="match status" value="1"/>
</dbReference>
<proteinExistence type="predicted"/>
<name>A0A484MFS1_9ASTE</name>
<dbReference type="OrthoDB" id="1938374at2759"/>
<evidence type="ECO:0000259" key="3">
    <source>
        <dbReference type="Pfam" id="PF14111"/>
    </source>
</evidence>
<dbReference type="InterPro" id="IPR005135">
    <property type="entry name" value="Endo/exonuclease/phosphatase"/>
</dbReference>
<organism evidence="4 5">
    <name type="scientific">Cuscuta campestris</name>
    <dbReference type="NCBI Taxonomy" id="132261"/>
    <lineage>
        <taxon>Eukaryota</taxon>
        <taxon>Viridiplantae</taxon>
        <taxon>Streptophyta</taxon>
        <taxon>Embryophyta</taxon>
        <taxon>Tracheophyta</taxon>
        <taxon>Spermatophyta</taxon>
        <taxon>Magnoliopsida</taxon>
        <taxon>eudicotyledons</taxon>
        <taxon>Gunneridae</taxon>
        <taxon>Pentapetalae</taxon>
        <taxon>asterids</taxon>
        <taxon>lamiids</taxon>
        <taxon>Solanales</taxon>
        <taxon>Convolvulaceae</taxon>
        <taxon>Cuscuteae</taxon>
        <taxon>Cuscuta</taxon>
        <taxon>Cuscuta subgen. Grammica</taxon>
        <taxon>Cuscuta sect. Cleistogrammica</taxon>
    </lineage>
</organism>
<evidence type="ECO:0000256" key="1">
    <source>
        <dbReference type="SAM" id="MobiDB-lite"/>
    </source>
</evidence>
<feature type="domain" description="DUF4283" evidence="3">
    <location>
        <begin position="101"/>
        <end position="182"/>
    </location>
</feature>
<dbReference type="AlphaFoldDB" id="A0A484MFS1"/>
<dbReference type="InterPro" id="IPR036691">
    <property type="entry name" value="Endo/exonu/phosph_ase_sf"/>
</dbReference>
<feature type="compositionally biased region" description="Low complexity" evidence="1">
    <location>
        <begin position="1"/>
        <end position="29"/>
    </location>
</feature>
<feature type="region of interest" description="Disordered" evidence="1">
    <location>
        <begin position="1"/>
        <end position="35"/>
    </location>
</feature>
<feature type="domain" description="Endonuclease/exonuclease/phosphatase" evidence="2">
    <location>
        <begin position="312"/>
        <end position="423"/>
    </location>
</feature>
<dbReference type="Pfam" id="PF14111">
    <property type="entry name" value="DUF4283"/>
    <property type="match status" value="1"/>
</dbReference>
<dbReference type="Pfam" id="PF03372">
    <property type="entry name" value="Exo_endo_phos"/>
    <property type="match status" value="1"/>
</dbReference>
<sequence length="665" mass="75222">MSVTSSGGASGQPPSSTPSSSHPNSSNQSLHGKSSAPLLQAASYPNKPGLFKGLKPGKSYAAATIAQANQVTTINLPHRSVDKFKGLPCISFSKEEVENLAAKFSKALVGTFFFNRPSLDFIRTTLERMGFIGFSVTLIDSTHILLNFSSDDDFHRCFKQREWSLGAYKMLISKWTPNFDPNIESPIMPIWISIKNLPIHFHAKESLMQIARIFGNPIKLDSTTKNFGRPSIARICVEVDISQPQTNKFVILNGEQPVLLEAFYEEVPLFCPECKGISRHKESYQILTAHLTCHISNLEIFISGIYGKHTIEERKDLWGSIMAHSKKETQAWILGGDFNTITSLDHYKGKSSPNLQGIQEFDHCIMESGLISPPFSGNPFTWTGIRSLGRVWKRLDRVFVNNTFLDNFQEINSMHISRGTSDHCPILVKASNPTFNGPRPFRFLNCWPNHPTFKALISRNWGKYSGGGMRGLMNKLFNLRKELHAWNGTVFGNIFSKTKDLESSVLEAELLYDENPSTENRSHLHHQKALLIQATNNEFTYWKQKASIKWIREGDCNTSFFHSIVKERRISQKIHKIRSGDGQWIQDKDDLLKEANFYFQQLYSKKDSENTEDFLSHIPNLLTVDDNSLLTQLPNEKEVKDAIWNLDPQSVAGPDGFTGEFYKSC</sequence>
<dbReference type="SUPFAM" id="SSF56219">
    <property type="entry name" value="DNase I-like"/>
    <property type="match status" value="1"/>
</dbReference>
<dbReference type="InterPro" id="IPR025558">
    <property type="entry name" value="DUF4283"/>
</dbReference>
<dbReference type="Gene3D" id="3.60.10.10">
    <property type="entry name" value="Endonuclease/exonuclease/phosphatase"/>
    <property type="match status" value="1"/>
</dbReference>
<protein>
    <submittedName>
        <fullName evidence="4">Uncharacterized protein</fullName>
    </submittedName>
</protein>
<dbReference type="Proteomes" id="UP000595140">
    <property type="component" value="Unassembled WGS sequence"/>
</dbReference>
<evidence type="ECO:0000259" key="2">
    <source>
        <dbReference type="Pfam" id="PF03372"/>
    </source>
</evidence>
<accession>A0A484MFS1</accession>
<evidence type="ECO:0000313" key="5">
    <source>
        <dbReference type="Proteomes" id="UP000595140"/>
    </source>
</evidence>
<dbReference type="PANTHER" id="PTHR31286">
    <property type="entry name" value="GLYCINE-RICH CELL WALL STRUCTURAL PROTEIN 1.8-LIKE"/>
    <property type="match status" value="1"/>
</dbReference>
<dbReference type="InterPro" id="IPR040256">
    <property type="entry name" value="At4g02000-like"/>
</dbReference>
<evidence type="ECO:0000313" key="4">
    <source>
        <dbReference type="EMBL" id="VFQ86944.1"/>
    </source>
</evidence>